<evidence type="ECO:0000256" key="10">
    <source>
        <dbReference type="ARBA" id="ARBA00047783"/>
    </source>
</evidence>
<keyword evidence="3 11" id="KW-0489">Methyltransferase</keyword>
<dbReference type="CDD" id="cd02440">
    <property type="entry name" value="AdoMet_MTases"/>
    <property type="match status" value="1"/>
</dbReference>
<evidence type="ECO:0000256" key="9">
    <source>
        <dbReference type="ARBA" id="ARBA00045951"/>
    </source>
</evidence>
<proteinExistence type="inferred from homology"/>
<comment type="subcellular location">
    <subcellularLocation>
        <location evidence="11">Mitochondrion matrix</location>
    </subcellularLocation>
    <subcellularLocation>
        <location evidence="11">Nucleus</location>
    </subcellularLocation>
    <subcellularLocation>
        <location evidence="11">Cytoplasm</location>
    </subcellularLocation>
    <text evidence="11">Predominantly in the mitochondria and in the nucleus.</text>
</comment>
<dbReference type="SUPFAM" id="SSF53335">
    <property type="entry name" value="S-adenosyl-L-methionine-dependent methyltransferases"/>
    <property type="match status" value="1"/>
</dbReference>
<dbReference type="PANTHER" id="PTHR23245">
    <property type="entry name" value="TRNA METHYLTRANSFERASE"/>
    <property type="match status" value="1"/>
</dbReference>
<dbReference type="HAMAP" id="MF_03152">
    <property type="entry name" value="TRM5"/>
    <property type="match status" value="1"/>
</dbReference>
<accession>A0A914EC61</accession>
<comment type="similarity">
    <text evidence="11">Belongs to the TRM5 / TYW2 family.</text>
</comment>
<reference evidence="14" key="1">
    <citation type="submission" date="2022-11" db="UniProtKB">
        <authorList>
            <consortium name="WormBaseParasite"/>
        </authorList>
    </citation>
    <scope>IDENTIFICATION</scope>
</reference>
<evidence type="ECO:0000256" key="7">
    <source>
        <dbReference type="ARBA" id="ARBA00023128"/>
    </source>
</evidence>
<dbReference type="GO" id="GO:0052906">
    <property type="term" value="F:tRNA (guanine(37)-N1)-methyltransferase activity"/>
    <property type="evidence" value="ECO:0007669"/>
    <property type="project" value="UniProtKB-UniRule"/>
</dbReference>
<evidence type="ECO:0000256" key="4">
    <source>
        <dbReference type="ARBA" id="ARBA00022679"/>
    </source>
</evidence>
<dbReference type="PROSITE" id="PS51684">
    <property type="entry name" value="SAM_MT_TRM5_TYW2"/>
    <property type="match status" value="1"/>
</dbReference>
<dbReference type="AlphaFoldDB" id="A0A914EC61"/>
<comment type="subunit">
    <text evidence="11">Monomer.</text>
</comment>
<comment type="catalytic activity">
    <reaction evidence="10 11">
        <text>guanosine(37) in tRNA + S-adenosyl-L-methionine = N(1)-methylguanosine(37) in tRNA + S-adenosyl-L-homocysteine + H(+)</text>
        <dbReference type="Rhea" id="RHEA:36899"/>
        <dbReference type="Rhea" id="RHEA-COMP:10145"/>
        <dbReference type="Rhea" id="RHEA-COMP:10147"/>
        <dbReference type="ChEBI" id="CHEBI:15378"/>
        <dbReference type="ChEBI" id="CHEBI:57856"/>
        <dbReference type="ChEBI" id="CHEBI:59789"/>
        <dbReference type="ChEBI" id="CHEBI:73542"/>
        <dbReference type="ChEBI" id="CHEBI:74269"/>
        <dbReference type="EC" id="2.1.1.228"/>
    </reaction>
</comment>
<evidence type="ECO:0000256" key="6">
    <source>
        <dbReference type="ARBA" id="ARBA00022694"/>
    </source>
</evidence>
<dbReference type="InterPro" id="IPR056744">
    <property type="entry name" value="TRM5/TYW2-like_N"/>
</dbReference>
<keyword evidence="2 11" id="KW-0963">Cytoplasm</keyword>
<keyword evidence="7 11" id="KW-0496">Mitochondrion</keyword>
<dbReference type="Proteomes" id="UP000887540">
    <property type="component" value="Unplaced"/>
</dbReference>
<comment type="function">
    <text evidence="9">Involved in mitochondrial tRNA methylation. Specifically methylates the N1 position of guanosine-37 in various tRNAs. Methylation is not dependent on the nature of the nucleoside 5' of the target nucleoside. This is the first step in the biosynthesis of wybutosine (yW), a modified base adjacent to the anticodon of tRNAs and required for accurate decoding.</text>
</comment>
<comment type="similarity">
    <text evidence="1">Belongs to the class I-like SAM-binding methyltransferase superfamily. TRM5/TYW2 family.</text>
</comment>
<dbReference type="PANTHER" id="PTHR23245:SF36">
    <property type="entry name" value="TRNA (GUANINE(37)-N1)-METHYLTRANSFERASE"/>
    <property type="match status" value="1"/>
</dbReference>
<evidence type="ECO:0000256" key="3">
    <source>
        <dbReference type="ARBA" id="ARBA00022603"/>
    </source>
</evidence>
<dbReference type="EC" id="2.1.1.228" evidence="11"/>
<evidence type="ECO:0000313" key="13">
    <source>
        <dbReference type="Proteomes" id="UP000887540"/>
    </source>
</evidence>
<keyword evidence="13" id="KW-1185">Reference proteome</keyword>
<evidence type="ECO:0000256" key="5">
    <source>
        <dbReference type="ARBA" id="ARBA00022691"/>
    </source>
</evidence>
<sequence length="446" mass="51843">MSNDCTLWPPSTVRGIKVLDRSLFTKLVKIPFAKIPTKSIGRIAGAPLMKQWTIERMNRIKPIMEADTKEEKLILFNPDTFTDEVKNSVRNSFKELLELDPEFGTKEFTLTYEDWDLKRCLDAIFDENTRISSFTQIGHIAHLNLRDEALAYKNVLAQILFDKLPKVKTVVNKLDKINSNFRFFEMELLAGEPEYITEIKEFGLTYRLDFSKVFWNSRLSNEHHRIVEKLDRDCVVFDVFAGIGPFALPAIKKLVAKVFANDLNPTSIEYLKENIKLNKIDPQRIETYNLDGAQFIREIISEKLTMYLKEDSCDSLKFHVLMNLPALAVTFLPNFKGILDGKIEMLSHKLNFFVHCYTFIKATEEKPMSWFEEQAILNVRCSLDLPNLQMAEVHHVRTVSNLKEMFCLTFELPFDYFLSSVNNSMKRQIDTENQHEVKEKVPKLDS</sequence>
<keyword evidence="8 11" id="KW-0539">Nucleus</keyword>
<dbReference type="InterPro" id="IPR025792">
    <property type="entry name" value="tRNA_Gua_MeTrfase_euk"/>
</dbReference>
<feature type="binding site" evidence="11">
    <location>
        <position position="223"/>
    </location>
    <ligand>
        <name>S-adenosyl-L-methionine</name>
        <dbReference type="ChEBI" id="CHEBI:59789"/>
    </ligand>
</feature>
<dbReference type="Gene3D" id="3.40.50.150">
    <property type="entry name" value="Vaccinia Virus protein VP39"/>
    <property type="match status" value="1"/>
</dbReference>
<organism evidence="13 14">
    <name type="scientific">Acrobeloides nanus</name>
    <dbReference type="NCBI Taxonomy" id="290746"/>
    <lineage>
        <taxon>Eukaryota</taxon>
        <taxon>Metazoa</taxon>
        <taxon>Ecdysozoa</taxon>
        <taxon>Nematoda</taxon>
        <taxon>Chromadorea</taxon>
        <taxon>Rhabditida</taxon>
        <taxon>Tylenchina</taxon>
        <taxon>Cephalobomorpha</taxon>
        <taxon>Cephaloboidea</taxon>
        <taxon>Cephalobidae</taxon>
        <taxon>Acrobeloides</taxon>
    </lineage>
</organism>
<evidence type="ECO:0000259" key="12">
    <source>
        <dbReference type="PROSITE" id="PS51684"/>
    </source>
</evidence>
<evidence type="ECO:0000256" key="2">
    <source>
        <dbReference type="ARBA" id="ARBA00022490"/>
    </source>
</evidence>
<dbReference type="Pfam" id="PF25133">
    <property type="entry name" value="TYW2_N_2"/>
    <property type="match status" value="1"/>
</dbReference>
<feature type="binding site" evidence="11">
    <location>
        <position position="323"/>
    </location>
    <ligand>
        <name>S-adenosyl-L-methionine</name>
        <dbReference type="ChEBI" id="CHEBI:59789"/>
    </ligand>
</feature>
<dbReference type="GO" id="GO:0005634">
    <property type="term" value="C:nucleus"/>
    <property type="evidence" value="ECO:0007669"/>
    <property type="project" value="UniProtKB-SubCell"/>
</dbReference>
<dbReference type="InterPro" id="IPR030382">
    <property type="entry name" value="MeTrfase_TRM5/TYW2"/>
</dbReference>
<dbReference type="FunFam" id="3.30.300.110:FF:000001">
    <property type="entry name" value="tRNA (guanine(37)-N1)-methyltransferase"/>
    <property type="match status" value="1"/>
</dbReference>
<name>A0A914EC61_9BILA</name>
<feature type="binding site" evidence="11">
    <location>
        <begin position="262"/>
        <end position="263"/>
    </location>
    <ligand>
        <name>S-adenosyl-L-methionine</name>
        <dbReference type="ChEBI" id="CHEBI:59789"/>
    </ligand>
</feature>
<protein>
    <recommendedName>
        <fullName evidence="11">tRNA (guanine(37)-N1)-methyltransferase</fullName>
        <ecNumber evidence="11">2.1.1.228</ecNumber>
    </recommendedName>
    <alternativeName>
        <fullName evidence="11">M1G-methyltransferase</fullName>
    </alternativeName>
    <alternativeName>
        <fullName evidence="11">tRNA [GM37] methyltransferase</fullName>
    </alternativeName>
    <alternativeName>
        <fullName evidence="11">tRNA methyltransferase 5 homolog</fullName>
    </alternativeName>
</protein>
<evidence type="ECO:0000313" key="14">
    <source>
        <dbReference type="WBParaSite" id="ACRNAN_scaffold6788.g27348.t1"/>
    </source>
</evidence>
<evidence type="ECO:0000256" key="11">
    <source>
        <dbReference type="HAMAP-Rule" id="MF_03152"/>
    </source>
</evidence>
<dbReference type="WBParaSite" id="ACRNAN_scaffold6788.g27348.t1">
    <property type="protein sequence ID" value="ACRNAN_scaffold6788.g27348.t1"/>
    <property type="gene ID" value="ACRNAN_scaffold6788.g27348"/>
</dbReference>
<dbReference type="GO" id="GO:0070901">
    <property type="term" value="P:mitochondrial tRNA methylation"/>
    <property type="evidence" value="ECO:0007669"/>
    <property type="project" value="UniProtKB-ARBA"/>
</dbReference>
<dbReference type="Gene3D" id="3.30.300.110">
    <property type="entry name" value="Met-10+ protein-like domains"/>
    <property type="match status" value="1"/>
</dbReference>
<evidence type="ECO:0000256" key="1">
    <source>
        <dbReference type="ARBA" id="ARBA00009775"/>
    </source>
</evidence>
<keyword evidence="5 11" id="KW-0949">S-adenosyl-L-methionine</keyword>
<comment type="function">
    <text evidence="11">Specifically methylates the N1 position of guanosine-37 in various cytoplasmic and mitochondrial tRNAs. Methylation is not dependent on the nature of the nucleoside 5' of the target nucleoside. This is the first step in the biosynthesis of wybutosine (yW), a modified base adjacent to the anticodon of tRNAs and required for accurate decoding.</text>
</comment>
<feature type="domain" description="SAM-dependent methyltransferase TRM5/TYW2-type" evidence="12">
    <location>
        <begin position="134"/>
        <end position="414"/>
    </location>
</feature>
<evidence type="ECO:0000256" key="8">
    <source>
        <dbReference type="ARBA" id="ARBA00023242"/>
    </source>
</evidence>
<dbReference type="InterPro" id="IPR029063">
    <property type="entry name" value="SAM-dependent_MTases_sf"/>
</dbReference>
<dbReference type="Pfam" id="PF02475">
    <property type="entry name" value="TRM5-TYW2_MTfase"/>
    <property type="match status" value="1"/>
</dbReference>
<keyword evidence="6 11" id="KW-0819">tRNA processing</keyword>
<feature type="binding site" evidence="11">
    <location>
        <begin position="291"/>
        <end position="292"/>
    </location>
    <ligand>
        <name>S-adenosyl-L-methionine</name>
        <dbReference type="ChEBI" id="CHEBI:59789"/>
    </ligand>
</feature>
<dbReference type="InterPro" id="IPR056743">
    <property type="entry name" value="TRM5-TYW2-like_MTfase"/>
</dbReference>
<keyword evidence="4 11" id="KW-0808">Transferase</keyword>
<dbReference type="GO" id="GO:0005759">
    <property type="term" value="C:mitochondrial matrix"/>
    <property type="evidence" value="ECO:0007669"/>
    <property type="project" value="UniProtKB-SubCell"/>
</dbReference>
<dbReference type="GO" id="GO:0002939">
    <property type="term" value="P:tRNA N1-guanine methylation"/>
    <property type="evidence" value="ECO:0007669"/>
    <property type="project" value="TreeGrafter"/>
</dbReference>